<accession>A0A448X670</accession>
<dbReference type="InterPro" id="IPR002126">
    <property type="entry name" value="Cadherin-like_dom"/>
</dbReference>
<evidence type="ECO:0000256" key="8">
    <source>
        <dbReference type="SAM" id="MobiDB-lite"/>
    </source>
</evidence>
<organism evidence="10 11">
    <name type="scientific">Protopolystoma xenopodis</name>
    <dbReference type="NCBI Taxonomy" id="117903"/>
    <lineage>
        <taxon>Eukaryota</taxon>
        <taxon>Metazoa</taxon>
        <taxon>Spiralia</taxon>
        <taxon>Lophotrochozoa</taxon>
        <taxon>Platyhelminthes</taxon>
        <taxon>Monogenea</taxon>
        <taxon>Polyopisthocotylea</taxon>
        <taxon>Polystomatidea</taxon>
        <taxon>Polystomatidae</taxon>
        <taxon>Protopolystoma</taxon>
    </lineage>
</organism>
<evidence type="ECO:0000313" key="11">
    <source>
        <dbReference type="Proteomes" id="UP000784294"/>
    </source>
</evidence>
<evidence type="ECO:0000256" key="4">
    <source>
        <dbReference type="ARBA" id="ARBA00022837"/>
    </source>
</evidence>
<feature type="region of interest" description="Disordered" evidence="8">
    <location>
        <begin position="127"/>
        <end position="149"/>
    </location>
</feature>
<dbReference type="EMBL" id="CAAALY010100616">
    <property type="protein sequence ID" value="VEL29143.1"/>
    <property type="molecule type" value="Genomic_DNA"/>
</dbReference>
<keyword evidence="5" id="KW-1133">Transmembrane helix</keyword>
<dbReference type="AlphaFoldDB" id="A0A448X670"/>
<sequence>LHYFIKQEADNSALLDFRVSPHGHIYVSGQKLDRETLAVYTFTCIASDTGQPSALSGSVQVQIHLTDVNDNAPIWQFPGDRDREVNVSILEMVGHRIALLRAVDADEGENGQVEYILKQINHQSLSASRSSLAKPTNSFSSPSMNYNQGEGMVLNRTSATGEKLADSLKERSGDESYVPQATAAKQKQRQGIGDFQNSLIQSLEYDLSQAASSSDSIPSIHDEQSAFSNIGEEMLPSDLVVFNTNSLFELDPTTGALYIGRSLHSSDVGSAKLIIEARDRGNPVRRNPRVLRVNLLPWRMSTDSGLGQATSVKRTGGIIESGGKEGSILGNNGGLQN</sequence>
<protein>
    <recommendedName>
        <fullName evidence="9">Cadherin domain-containing protein</fullName>
    </recommendedName>
</protein>
<name>A0A448X670_9PLAT</name>
<keyword evidence="2" id="KW-0812">Transmembrane</keyword>
<evidence type="ECO:0000259" key="9">
    <source>
        <dbReference type="PROSITE" id="PS50268"/>
    </source>
</evidence>
<dbReference type="PANTHER" id="PTHR24026:SF126">
    <property type="entry name" value="PROTOCADHERIN FAT 4"/>
    <property type="match status" value="1"/>
</dbReference>
<evidence type="ECO:0000256" key="3">
    <source>
        <dbReference type="ARBA" id="ARBA00022737"/>
    </source>
</evidence>
<evidence type="ECO:0000313" key="10">
    <source>
        <dbReference type="EMBL" id="VEL29143.1"/>
    </source>
</evidence>
<dbReference type="OrthoDB" id="6256733at2759"/>
<evidence type="ECO:0000256" key="6">
    <source>
        <dbReference type="ARBA" id="ARBA00023136"/>
    </source>
</evidence>
<evidence type="ECO:0000256" key="2">
    <source>
        <dbReference type="ARBA" id="ARBA00022692"/>
    </source>
</evidence>
<reference evidence="10" key="1">
    <citation type="submission" date="2018-11" db="EMBL/GenBank/DDBJ databases">
        <authorList>
            <consortium name="Pathogen Informatics"/>
        </authorList>
    </citation>
    <scope>NUCLEOTIDE SEQUENCE</scope>
</reference>
<dbReference type="SMART" id="SM00112">
    <property type="entry name" value="CA"/>
    <property type="match status" value="2"/>
</dbReference>
<dbReference type="PROSITE" id="PS50268">
    <property type="entry name" value="CADHERIN_2"/>
    <property type="match status" value="1"/>
</dbReference>
<dbReference type="Proteomes" id="UP000784294">
    <property type="component" value="Unassembled WGS sequence"/>
</dbReference>
<dbReference type="PANTHER" id="PTHR24026">
    <property type="entry name" value="FAT ATYPICAL CADHERIN-RELATED"/>
    <property type="match status" value="1"/>
</dbReference>
<feature type="domain" description="Cadherin" evidence="9">
    <location>
        <begin position="1"/>
        <end position="75"/>
    </location>
</feature>
<proteinExistence type="predicted"/>
<keyword evidence="6" id="KW-0472">Membrane</keyword>
<comment type="caution">
    <text evidence="10">The sequence shown here is derived from an EMBL/GenBank/DDBJ whole genome shotgun (WGS) entry which is preliminary data.</text>
</comment>
<dbReference type="GO" id="GO:0005509">
    <property type="term" value="F:calcium ion binding"/>
    <property type="evidence" value="ECO:0007669"/>
    <property type="project" value="UniProtKB-UniRule"/>
</dbReference>
<feature type="compositionally biased region" description="Polar residues" evidence="8">
    <location>
        <begin position="127"/>
        <end position="148"/>
    </location>
</feature>
<evidence type="ECO:0000256" key="5">
    <source>
        <dbReference type="ARBA" id="ARBA00022989"/>
    </source>
</evidence>
<keyword evidence="3" id="KW-0677">Repeat</keyword>
<keyword evidence="11" id="KW-1185">Reference proteome</keyword>
<dbReference type="InterPro" id="IPR020894">
    <property type="entry name" value="Cadherin_CS"/>
</dbReference>
<dbReference type="GO" id="GO:0005886">
    <property type="term" value="C:plasma membrane"/>
    <property type="evidence" value="ECO:0007669"/>
    <property type="project" value="UniProtKB-SubCell"/>
</dbReference>
<dbReference type="GO" id="GO:0007156">
    <property type="term" value="P:homophilic cell adhesion via plasma membrane adhesion molecules"/>
    <property type="evidence" value="ECO:0007669"/>
    <property type="project" value="InterPro"/>
</dbReference>
<dbReference type="Gene3D" id="2.60.40.60">
    <property type="entry name" value="Cadherins"/>
    <property type="match status" value="3"/>
</dbReference>
<evidence type="ECO:0000256" key="1">
    <source>
        <dbReference type="ARBA" id="ARBA00004370"/>
    </source>
</evidence>
<evidence type="ECO:0000256" key="7">
    <source>
        <dbReference type="PROSITE-ProRule" id="PRU00043"/>
    </source>
</evidence>
<dbReference type="InterPro" id="IPR015919">
    <property type="entry name" value="Cadherin-like_sf"/>
</dbReference>
<keyword evidence="4 7" id="KW-0106">Calcium</keyword>
<feature type="non-terminal residue" evidence="10">
    <location>
        <position position="1"/>
    </location>
</feature>
<comment type="subcellular location">
    <subcellularLocation>
        <location evidence="1">Membrane</location>
    </subcellularLocation>
</comment>
<dbReference type="CDD" id="cd11304">
    <property type="entry name" value="Cadherin_repeat"/>
    <property type="match status" value="3"/>
</dbReference>
<gene>
    <name evidence="10" type="ORF">PXEA_LOCUS22583</name>
</gene>
<dbReference type="SUPFAM" id="SSF49313">
    <property type="entry name" value="Cadherin-like"/>
    <property type="match status" value="2"/>
</dbReference>
<dbReference type="PRINTS" id="PR00205">
    <property type="entry name" value="CADHERIN"/>
</dbReference>
<dbReference type="PROSITE" id="PS00232">
    <property type="entry name" value="CADHERIN_1"/>
    <property type="match status" value="1"/>
</dbReference>